<dbReference type="PANTHER" id="PTHR34700">
    <property type="entry name" value="POTASSIUM BINDING PROTEIN KBP"/>
    <property type="match status" value="1"/>
</dbReference>
<proteinExistence type="predicted"/>
<dbReference type="Gene3D" id="3.10.350.10">
    <property type="entry name" value="LysM domain"/>
    <property type="match status" value="1"/>
</dbReference>
<dbReference type="EMBL" id="CP022129">
    <property type="protein sequence ID" value="ASF47051.1"/>
    <property type="molecule type" value="Genomic_DNA"/>
</dbReference>
<dbReference type="InterPro" id="IPR036779">
    <property type="entry name" value="LysM_dom_sf"/>
</dbReference>
<dbReference type="PANTHER" id="PTHR34700:SF4">
    <property type="entry name" value="PHAGE-LIKE ELEMENT PBSX PROTEIN XKDP"/>
    <property type="match status" value="1"/>
</dbReference>
<dbReference type="SUPFAM" id="SSF54106">
    <property type="entry name" value="LysM domain"/>
    <property type="match status" value="1"/>
</dbReference>
<dbReference type="OrthoDB" id="9765158at2"/>
<keyword evidence="1" id="KW-0732">Signal</keyword>
<dbReference type="Pfam" id="PF01476">
    <property type="entry name" value="LysM"/>
    <property type="match status" value="1"/>
</dbReference>
<dbReference type="SMART" id="SM00257">
    <property type="entry name" value="LysM"/>
    <property type="match status" value="1"/>
</dbReference>
<reference evidence="3 4" key="1">
    <citation type="submission" date="2017-06" db="EMBL/GenBank/DDBJ databases">
        <title>Genome Sequencing of the methanotroph Methylovulum psychrotolerants str. HV10-M2 isolated from a high-altitude environment.</title>
        <authorList>
            <person name="Mateos-Rivera A."/>
        </authorList>
    </citation>
    <scope>NUCLEOTIDE SEQUENCE [LARGE SCALE GENOMIC DNA]</scope>
    <source>
        <strain evidence="3 4">HV10_M2</strain>
    </source>
</reference>
<protein>
    <submittedName>
        <fullName evidence="3">Peptidoglycan-binding protein</fullName>
    </submittedName>
</protein>
<dbReference type="KEGG" id="mpsy:CEK71_13750"/>
<dbReference type="PROSITE" id="PS51782">
    <property type="entry name" value="LYSM"/>
    <property type="match status" value="1"/>
</dbReference>
<gene>
    <name evidence="3" type="ORF">CEK71_13750</name>
</gene>
<keyword evidence="4" id="KW-1185">Reference proteome</keyword>
<organism evidence="3 4">
    <name type="scientific">Methylovulum psychrotolerans</name>
    <dbReference type="NCBI Taxonomy" id="1704499"/>
    <lineage>
        <taxon>Bacteria</taxon>
        <taxon>Pseudomonadati</taxon>
        <taxon>Pseudomonadota</taxon>
        <taxon>Gammaproteobacteria</taxon>
        <taxon>Methylococcales</taxon>
        <taxon>Methylococcaceae</taxon>
        <taxon>Methylovulum</taxon>
    </lineage>
</organism>
<evidence type="ECO:0000259" key="2">
    <source>
        <dbReference type="PROSITE" id="PS51782"/>
    </source>
</evidence>
<dbReference type="AlphaFoldDB" id="A0A1Z4C0L7"/>
<accession>A0A1Z4C0L7</accession>
<sequence>MAYRKFSGLFLTAIISMNVCADQLQINPAHPDQYTVVHGDTLWDISGKFLQHPSQWPELWRYNSQIRNPDLIYPGDTIYFAMVNGAPQVNLVRGPDYIDPGQSGGELNIQSTCVLNEDDPKQGRTQFPVTADGKLMPCIRATNLAQAIKLIPNSKIMQYLTTPRVVGMDELAGSPYVIDVAGEHLVAGVGDKVYVRSIPKGTQMGYTIYRPGEVYKNPETGEILGYEAQYVADTDLLQAGDPATLMIKRMNTEIRYGDRLMPNPEADIALNYFPRPPSKKISTNIISVQGGVTQIGLYNTVVIDKGEKDGLQVGHELEIYQRGKVIVDALSPIKNDTVKLPDEKAGVLMVFRAFDRVSYALVMKATQAIHVLDKAKTP</sequence>
<dbReference type="CDD" id="cd00118">
    <property type="entry name" value="LysM"/>
    <property type="match status" value="1"/>
</dbReference>
<evidence type="ECO:0000313" key="3">
    <source>
        <dbReference type="EMBL" id="ASF47051.1"/>
    </source>
</evidence>
<feature type="domain" description="LysM" evidence="2">
    <location>
        <begin position="32"/>
        <end position="80"/>
    </location>
</feature>
<feature type="signal peptide" evidence="1">
    <location>
        <begin position="1"/>
        <end position="21"/>
    </location>
</feature>
<dbReference type="InterPro" id="IPR018392">
    <property type="entry name" value="LysM"/>
</dbReference>
<evidence type="ECO:0000256" key="1">
    <source>
        <dbReference type="SAM" id="SignalP"/>
    </source>
</evidence>
<dbReference type="RefSeq" id="WP_088619923.1">
    <property type="nucleotide sequence ID" value="NZ_CP022129.1"/>
</dbReference>
<dbReference type="InterPro" id="IPR052196">
    <property type="entry name" value="Bact_Kbp"/>
</dbReference>
<feature type="chain" id="PRO_5012915877" evidence="1">
    <location>
        <begin position="22"/>
        <end position="378"/>
    </location>
</feature>
<dbReference type="Proteomes" id="UP000197019">
    <property type="component" value="Chromosome"/>
</dbReference>
<evidence type="ECO:0000313" key="4">
    <source>
        <dbReference type="Proteomes" id="UP000197019"/>
    </source>
</evidence>
<name>A0A1Z4C0L7_9GAMM</name>